<dbReference type="InterPro" id="IPR032675">
    <property type="entry name" value="LRR_dom_sf"/>
</dbReference>
<keyword evidence="2" id="KW-1185">Reference proteome</keyword>
<reference evidence="1 2" key="1">
    <citation type="journal article" date="2018" name="Genome Biol. Evol.">
        <title>Multiple Roots of Fruiting Body Formation in Amoebozoa.</title>
        <authorList>
            <person name="Hillmann F."/>
            <person name="Forbes G."/>
            <person name="Novohradska S."/>
            <person name="Ferling I."/>
            <person name="Riege K."/>
            <person name="Groth M."/>
            <person name="Westermann M."/>
            <person name="Marz M."/>
            <person name="Spaller T."/>
            <person name="Winckler T."/>
            <person name="Schaap P."/>
            <person name="Glockner G."/>
        </authorList>
    </citation>
    <scope>NUCLEOTIDE SEQUENCE [LARGE SCALE GENOMIC DNA]</scope>
    <source>
        <strain evidence="1 2">Jena</strain>
    </source>
</reference>
<gene>
    <name evidence="1" type="ORF">PROFUN_12789</name>
</gene>
<name>A0A2P6N6G7_9EUKA</name>
<dbReference type="AlphaFoldDB" id="A0A2P6N6G7"/>
<dbReference type="Gene3D" id="3.80.10.10">
    <property type="entry name" value="Ribonuclease Inhibitor"/>
    <property type="match status" value="1"/>
</dbReference>
<sequence>MNDTLNIDCFYTIFHFLSKPQLLTSAAAHTLQTWIDRNHFLCSLQQIDFLEQDGEVAQFIHFDETNLLHLAQRCCNLREFRGNINDSFGDDVLLQLIDMLPQLEVLHLVSPSNTRVTDKAMEHLSSNLSQIRLISIKTIKLQSETIELLLKRHGKTLSYFYFGPLNDASPPSLEALECCLNLEKLDLSGFQGLESFIENSPQLKELLIDSGLPRPRNLFLRLQHSLEEVIIVDHSTQVLLWLADMVEAKVALKRLHIFVRGHITGEFRLAVERLMPKLEHLCLAASYLEG</sequence>
<comment type="caution">
    <text evidence="1">The sequence shown here is derived from an EMBL/GenBank/DDBJ whole genome shotgun (WGS) entry which is preliminary data.</text>
</comment>
<dbReference type="InParanoid" id="A0A2P6N6G7"/>
<dbReference type="Proteomes" id="UP000241769">
    <property type="component" value="Unassembled WGS sequence"/>
</dbReference>
<protein>
    <submittedName>
        <fullName evidence="1">Uncharacterized protein</fullName>
    </submittedName>
</protein>
<evidence type="ECO:0000313" key="2">
    <source>
        <dbReference type="Proteomes" id="UP000241769"/>
    </source>
</evidence>
<dbReference type="EMBL" id="MDYQ01000180">
    <property type="protein sequence ID" value="PRP79556.1"/>
    <property type="molecule type" value="Genomic_DNA"/>
</dbReference>
<accession>A0A2P6N6G7</accession>
<evidence type="ECO:0000313" key="1">
    <source>
        <dbReference type="EMBL" id="PRP79556.1"/>
    </source>
</evidence>
<dbReference type="SUPFAM" id="SSF52047">
    <property type="entry name" value="RNI-like"/>
    <property type="match status" value="1"/>
</dbReference>
<organism evidence="1 2">
    <name type="scientific">Planoprotostelium fungivorum</name>
    <dbReference type="NCBI Taxonomy" id="1890364"/>
    <lineage>
        <taxon>Eukaryota</taxon>
        <taxon>Amoebozoa</taxon>
        <taxon>Evosea</taxon>
        <taxon>Variosea</taxon>
        <taxon>Cavosteliida</taxon>
        <taxon>Cavosteliaceae</taxon>
        <taxon>Planoprotostelium</taxon>
    </lineage>
</organism>
<proteinExistence type="predicted"/>